<keyword evidence="1" id="KW-0472">Membrane</keyword>
<dbReference type="Proteomes" id="UP000593766">
    <property type="component" value="Chromosome"/>
</dbReference>
<feature type="transmembrane region" description="Helical" evidence="1">
    <location>
        <begin position="20"/>
        <end position="39"/>
    </location>
</feature>
<evidence type="ECO:0008006" key="4">
    <source>
        <dbReference type="Google" id="ProtNLM"/>
    </source>
</evidence>
<evidence type="ECO:0000313" key="3">
    <source>
        <dbReference type="Proteomes" id="UP000593766"/>
    </source>
</evidence>
<keyword evidence="1" id="KW-0812">Transmembrane</keyword>
<dbReference type="RefSeq" id="WP_193435717.1">
    <property type="nucleotide sequence ID" value="NZ_CP063144.1"/>
</dbReference>
<keyword evidence="1" id="KW-1133">Transmembrane helix</keyword>
<dbReference type="SUPFAM" id="SSF52833">
    <property type="entry name" value="Thioredoxin-like"/>
    <property type="match status" value="1"/>
</dbReference>
<proteinExistence type="predicted"/>
<reference evidence="2 3" key="1">
    <citation type="submission" date="2020-10" db="EMBL/GenBank/DDBJ databases">
        <title>Complete genome sequence of Thermosphaera aggregans strain 3507.</title>
        <authorList>
            <person name="Zayulina K.S."/>
            <person name="Elcheninov A.G."/>
            <person name="Toshchakov S.V."/>
            <person name="Kublanov I.V."/>
            <person name="Kochetkova T.V."/>
        </authorList>
    </citation>
    <scope>NUCLEOTIDE SEQUENCE [LARGE SCALE GENOMIC DNA]</scope>
    <source>
        <strain evidence="2 3">3507</strain>
    </source>
</reference>
<dbReference type="KEGG" id="tcs:IMZ38_04465"/>
<dbReference type="EMBL" id="CP063144">
    <property type="protein sequence ID" value="QOR93910.1"/>
    <property type="molecule type" value="Genomic_DNA"/>
</dbReference>
<dbReference type="GeneID" id="59454645"/>
<accession>A0A7M1UNU6</accession>
<evidence type="ECO:0000313" key="2">
    <source>
        <dbReference type="EMBL" id="QOR93910.1"/>
    </source>
</evidence>
<name>A0A7M1UNU6_9CREN</name>
<dbReference type="Gene3D" id="3.40.30.10">
    <property type="entry name" value="Glutaredoxin"/>
    <property type="match status" value="1"/>
</dbReference>
<organism evidence="2 3">
    <name type="scientific">Thermosphaera chiliense</name>
    <dbReference type="NCBI Taxonomy" id="3402707"/>
    <lineage>
        <taxon>Archaea</taxon>
        <taxon>Thermoproteota</taxon>
        <taxon>Thermoprotei</taxon>
        <taxon>Desulfurococcales</taxon>
        <taxon>Desulfurococcaceae</taxon>
        <taxon>Thermosphaera</taxon>
    </lineage>
</organism>
<keyword evidence="3" id="KW-1185">Reference proteome</keyword>
<sequence length="191" mass="21170">MSKKKSVGKARPKRNNSYVIPILVTVVFAVIALGAYLALSRAAENSVEFKWCELSEGSIGVYVGGDCVKVIRNATRVQQVVENVTNTYELANMRLLMFGSKTCPHCGAMNDFLTKEFQDKYFVVWVSTGENLNLTLFVEIATAEYEAGLPEQYAYAVPQILVLDGNGRVKAIVIGELTDKKFWSSLLEKLS</sequence>
<dbReference type="OrthoDB" id="73564at2157"/>
<dbReference type="InterPro" id="IPR036249">
    <property type="entry name" value="Thioredoxin-like_sf"/>
</dbReference>
<dbReference type="AlphaFoldDB" id="A0A7M1UNU6"/>
<evidence type="ECO:0000256" key="1">
    <source>
        <dbReference type="SAM" id="Phobius"/>
    </source>
</evidence>
<protein>
    <recommendedName>
        <fullName evidence="4">Thioredoxin domain-containing protein</fullName>
    </recommendedName>
</protein>
<gene>
    <name evidence="2" type="ORF">IMZ38_04465</name>
</gene>